<feature type="domain" description="Heterokaryon incompatibility" evidence="1">
    <location>
        <begin position="62"/>
        <end position="242"/>
    </location>
</feature>
<dbReference type="OrthoDB" id="4476201at2759"/>
<dbReference type="PANTHER" id="PTHR24148:SF64">
    <property type="entry name" value="HETEROKARYON INCOMPATIBILITY DOMAIN-CONTAINING PROTEIN"/>
    <property type="match status" value="1"/>
</dbReference>
<name>A0A7C8I2B2_9PLEO</name>
<dbReference type="AlphaFoldDB" id="A0A7C8I2B2"/>
<keyword evidence="3" id="KW-1185">Reference proteome</keyword>
<dbReference type="Proteomes" id="UP000481861">
    <property type="component" value="Unassembled WGS sequence"/>
</dbReference>
<reference evidence="2 3" key="1">
    <citation type="submission" date="2020-01" db="EMBL/GenBank/DDBJ databases">
        <authorList>
            <consortium name="DOE Joint Genome Institute"/>
            <person name="Haridas S."/>
            <person name="Albert R."/>
            <person name="Binder M."/>
            <person name="Bloem J."/>
            <person name="Labutti K."/>
            <person name="Salamov A."/>
            <person name="Andreopoulos B."/>
            <person name="Baker S.E."/>
            <person name="Barry K."/>
            <person name="Bills G."/>
            <person name="Bluhm B.H."/>
            <person name="Cannon C."/>
            <person name="Castanera R."/>
            <person name="Culley D.E."/>
            <person name="Daum C."/>
            <person name="Ezra D."/>
            <person name="Gonzalez J.B."/>
            <person name="Henrissat B."/>
            <person name="Kuo A."/>
            <person name="Liang C."/>
            <person name="Lipzen A."/>
            <person name="Lutzoni F."/>
            <person name="Magnuson J."/>
            <person name="Mondo S."/>
            <person name="Nolan M."/>
            <person name="Ohm R."/>
            <person name="Pangilinan J."/>
            <person name="Park H.-J.H."/>
            <person name="Ramirez L."/>
            <person name="Alfaro M."/>
            <person name="Sun H."/>
            <person name="Tritt A."/>
            <person name="Yoshinaga Y."/>
            <person name="Zwiers L.-H.L."/>
            <person name="Turgeon B.G."/>
            <person name="Goodwin S.B."/>
            <person name="Spatafora J.W."/>
            <person name="Crous P.W."/>
            <person name="Grigoriev I.V."/>
        </authorList>
    </citation>
    <scope>NUCLEOTIDE SEQUENCE [LARGE SCALE GENOMIC DNA]</scope>
    <source>
        <strain evidence="2 3">CBS 611.86</strain>
    </source>
</reference>
<sequence>MSQSNTLRLDRARLSEYSYSGLGSSPSIRLLNVRRNTLDFQDGSSQKVCSLDTYTLAELPPYTALSYTWGPPVDSPECIAKYATTKEWVLEENGTYYALPITMSLYNALQHLTVGEKAVTAIWIDALCICQKDLEERAAQVNLMGDIYTLCRDTVVWLGQVEDFSCDITAFSRLHAIVLTAFHTYSKAHLGGDIIKMGNDWTAENFYERLNIQEHKGRLDWKGYHRFYQECQWFKRAWVHQEVSFSPEVYFRCGFHDFDFFILAGLPVFLDAADVPIGALMHDVNLLSETVTMLPWMRAKLLWDLRVRCEDIGSRPWRKFRAKAVALPVEYVSLDFFLYCIRLLRVADSTDPRDRVYAALGYLNRSLPPGSPPLVQPDYKSPVQDVFTRTAGMFLDNLPDLSVLSEVEDPSLRKLKGLPSWVPDFTVNVESIGANRFNATKVNGKKLLGAKRVRVEGRKLFLRGVPLGRVSAVSEPASAISMEGTTEQVVLNATVQSIRHWFALLDTMHPQRVKRVYKKASLLEVLWRTLITGHDGRKYFGSYAQGSNQMFHDFLLGWMFRARVSALQTPTPGQYHIDLRPEHATGPCWPSAAEINGFVGAEMAASANMQGIALAGDTRQLLATFVAVTQNLMCFSNALGIHTTDRKLFAMEEGFLGHGPLSAQRGDQVWLVDGSRMPMVLRPAEERGCFALVGEAYVHGCMKGEMWGGTWKSVKTVELCLV</sequence>
<dbReference type="Pfam" id="PF26639">
    <property type="entry name" value="Het-6_barrel"/>
    <property type="match status" value="1"/>
</dbReference>
<dbReference type="InterPro" id="IPR052895">
    <property type="entry name" value="HetReg/Transcr_Mod"/>
</dbReference>
<evidence type="ECO:0000313" key="3">
    <source>
        <dbReference type="Proteomes" id="UP000481861"/>
    </source>
</evidence>
<protein>
    <submittedName>
        <fullName evidence="2">Heterokaryon incompatibility protein-domain-containing protein</fullName>
    </submittedName>
</protein>
<gene>
    <name evidence="2" type="ORF">BDV95DRAFT_610822</name>
</gene>
<proteinExistence type="predicted"/>
<organism evidence="2 3">
    <name type="scientific">Massariosphaeria phaeospora</name>
    <dbReference type="NCBI Taxonomy" id="100035"/>
    <lineage>
        <taxon>Eukaryota</taxon>
        <taxon>Fungi</taxon>
        <taxon>Dikarya</taxon>
        <taxon>Ascomycota</taxon>
        <taxon>Pezizomycotina</taxon>
        <taxon>Dothideomycetes</taxon>
        <taxon>Pleosporomycetidae</taxon>
        <taxon>Pleosporales</taxon>
        <taxon>Pleosporales incertae sedis</taxon>
        <taxon>Massariosphaeria</taxon>
    </lineage>
</organism>
<comment type="caution">
    <text evidence="2">The sequence shown here is derived from an EMBL/GenBank/DDBJ whole genome shotgun (WGS) entry which is preliminary data.</text>
</comment>
<dbReference type="PANTHER" id="PTHR24148">
    <property type="entry name" value="ANKYRIN REPEAT DOMAIN-CONTAINING PROTEIN 39 HOMOLOG-RELATED"/>
    <property type="match status" value="1"/>
</dbReference>
<evidence type="ECO:0000313" key="2">
    <source>
        <dbReference type="EMBL" id="KAF2867426.1"/>
    </source>
</evidence>
<accession>A0A7C8I2B2</accession>
<evidence type="ECO:0000259" key="1">
    <source>
        <dbReference type="Pfam" id="PF06985"/>
    </source>
</evidence>
<dbReference type="EMBL" id="JAADJZ010000023">
    <property type="protein sequence ID" value="KAF2867426.1"/>
    <property type="molecule type" value="Genomic_DNA"/>
</dbReference>
<dbReference type="InterPro" id="IPR010730">
    <property type="entry name" value="HET"/>
</dbReference>
<dbReference type="Pfam" id="PF06985">
    <property type="entry name" value="HET"/>
    <property type="match status" value="1"/>
</dbReference>